<protein>
    <submittedName>
        <fullName evidence="7 8">Uncharacterized protein</fullName>
    </submittedName>
</protein>
<dbReference type="PANTHER" id="PTHR13674:SF5">
    <property type="entry name" value="UPF0389 PROTEIN CG9231"/>
    <property type="match status" value="1"/>
</dbReference>
<dbReference type="RefSeq" id="XP_002425845.1">
    <property type="nucleotide sequence ID" value="XM_002425800.1"/>
</dbReference>
<sequence length="107" mass="12225">MDSKPVQTNSKVDPNIALSDLQKKLLYIFREYKTKDEIPDTLCADTLQKKFSRIRIKFANFLMVLFVIGSVAVAYSGKQKAKAGETITRRILERNERIKANGDAHHK</sequence>
<dbReference type="OrthoDB" id="8193498at2759"/>
<dbReference type="InParanoid" id="E0VIA1"/>
<evidence type="ECO:0000256" key="2">
    <source>
        <dbReference type="ARBA" id="ARBA00007363"/>
    </source>
</evidence>
<gene>
    <name evidence="8" type="primary">8237873</name>
    <name evidence="7" type="ORF">Phum_PHUM222110</name>
</gene>
<dbReference type="eggNOG" id="ENOG502T7YV">
    <property type="taxonomic scope" value="Eukaryota"/>
</dbReference>
<comment type="similarity">
    <text evidence="2">Belongs to the UPF0389 family.</text>
</comment>
<dbReference type="HOGENOM" id="CLU_2213083_0_0_1"/>
<reference evidence="7" key="1">
    <citation type="submission" date="2007-04" db="EMBL/GenBank/DDBJ databases">
        <title>Annotation of Pediculus humanus corporis strain USDA.</title>
        <authorList>
            <person name="Kirkness E."/>
            <person name="Hannick L."/>
            <person name="Hass B."/>
            <person name="Bruggner R."/>
            <person name="Lawson D."/>
            <person name="Bidwell S."/>
            <person name="Joardar V."/>
            <person name="Caler E."/>
            <person name="Walenz B."/>
            <person name="Inman J."/>
            <person name="Schobel S."/>
            <person name="Galinsky K."/>
            <person name="Amedeo P."/>
            <person name="Strausberg R."/>
        </authorList>
    </citation>
    <scope>NUCLEOTIDE SEQUENCE</scope>
    <source>
        <strain evidence="7">USDA</strain>
    </source>
</reference>
<keyword evidence="3 6" id="KW-0812">Transmembrane</keyword>
<dbReference type="EnsemblMetazoa" id="PHUM222110-RA">
    <property type="protein sequence ID" value="PHUM222110-PA"/>
    <property type="gene ID" value="PHUM222110"/>
</dbReference>
<comment type="subcellular location">
    <subcellularLocation>
        <location evidence="1">Membrane</location>
        <topology evidence="1">Single-pass membrane protein</topology>
    </subcellularLocation>
</comment>
<dbReference type="PANTHER" id="PTHR13674">
    <property type="entry name" value="GROWTH AND TRANSFORMATION-DEPENDENT PROTEIN"/>
    <property type="match status" value="1"/>
</dbReference>
<evidence type="ECO:0000313" key="9">
    <source>
        <dbReference type="Proteomes" id="UP000009046"/>
    </source>
</evidence>
<evidence type="ECO:0000313" key="7">
    <source>
        <dbReference type="EMBL" id="EEB13107.1"/>
    </source>
</evidence>
<name>E0VIA1_PEDHC</name>
<organism>
    <name type="scientific">Pediculus humanus subsp. corporis</name>
    <name type="common">Body louse</name>
    <dbReference type="NCBI Taxonomy" id="121224"/>
    <lineage>
        <taxon>Eukaryota</taxon>
        <taxon>Metazoa</taxon>
        <taxon>Ecdysozoa</taxon>
        <taxon>Arthropoda</taxon>
        <taxon>Hexapoda</taxon>
        <taxon>Insecta</taxon>
        <taxon>Pterygota</taxon>
        <taxon>Neoptera</taxon>
        <taxon>Paraneoptera</taxon>
        <taxon>Psocodea</taxon>
        <taxon>Troctomorpha</taxon>
        <taxon>Phthiraptera</taxon>
        <taxon>Anoplura</taxon>
        <taxon>Pediculidae</taxon>
        <taxon>Pediculus</taxon>
    </lineage>
</organism>
<dbReference type="GO" id="GO:0016020">
    <property type="term" value="C:membrane"/>
    <property type="evidence" value="ECO:0007669"/>
    <property type="project" value="UniProtKB-SubCell"/>
</dbReference>
<dbReference type="CTD" id="8237873"/>
<dbReference type="GeneID" id="8237873"/>
<keyword evidence="5 6" id="KW-0472">Membrane</keyword>
<evidence type="ECO:0000256" key="3">
    <source>
        <dbReference type="ARBA" id="ARBA00022692"/>
    </source>
</evidence>
<keyword evidence="9" id="KW-1185">Reference proteome</keyword>
<dbReference type="KEGG" id="phu:Phum_PHUM222110"/>
<dbReference type="Pfam" id="PF06388">
    <property type="entry name" value="DUF1075"/>
    <property type="match status" value="1"/>
</dbReference>
<dbReference type="AlphaFoldDB" id="E0VIA1"/>
<dbReference type="FunCoup" id="E0VIA1">
    <property type="interactions" value="729"/>
</dbReference>
<reference evidence="8" key="3">
    <citation type="submission" date="2020-05" db="UniProtKB">
        <authorList>
            <consortium name="EnsemblMetazoa"/>
        </authorList>
    </citation>
    <scope>IDENTIFICATION</scope>
    <source>
        <strain evidence="8">USDA</strain>
    </source>
</reference>
<evidence type="ECO:0000256" key="6">
    <source>
        <dbReference type="SAM" id="Phobius"/>
    </source>
</evidence>
<dbReference type="EMBL" id="DS235184">
    <property type="protein sequence ID" value="EEB13107.1"/>
    <property type="molecule type" value="Genomic_DNA"/>
</dbReference>
<proteinExistence type="inferred from homology"/>
<accession>E0VIA1</accession>
<reference evidence="7" key="2">
    <citation type="submission" date="2007-04" db="EMBL/GenBank/DDBJ databases">
        <title>The genome of the human body louse.</title>
        <authorList>
            <consortium name="The Human Body Louse Genome Consortium"/>
            <person name="Kirkness E."/>
            <person name="Walenz B."/>
            <person name="Hass B."/>
            <person name="Bruggner R."/>
            <person name="Strausberg R."/>
        </authorList>
    </citation>
    <scope>NUCLEOTIDE SEQUENCE</scope>
    <source>
        <strain evidence="7">USDA</strain>
    </source>
</reference>
<feature type="transmembrane region" description="Helical" evidence="6">
    <location>
        <begin position="58"/>
        <end position="77"/>
    </location>
</feature>
<dbReference type="Proteomes" id="UP000009046">
    <property type="component" value="Unassembled WGS sequence"/>
</dbReference>
<dbReference type="EMBL" id="AAZO01002576">
    <property type="status" value="NOT_ANNOTATED_CDS"/>
    <property type="molecule type" value="Genomic_DNA"/>
</dbReference>
<evidence type="ECO:0000256" key="5">
    <source>
        <dbReference type="ARBA" id="ARBA00023136"/>
    </source>
</evidence>
<evidence type="ECO:0000256" key="1">
    <source>
        <dbReference type="ARBA" id="ARBA00004167"/>
    </source>
</evidence>
<dbReference type="InterPro" id="IPR009432">
    <property type="entry name" value="DUF1075"/>
</dbReference>
<evidence type="ECO:0000256" key="4">
    <source>
        <dbReference type="ARBA" id="ARBA00022989"/>
    </source>
</evidence>
<evidence type="ECO:0000313" key="8">
    <source>
        <dbReference type="EnsemblMetazoa" id="PHUM222110-PA"/>
    </source>
</evidence>
<keyword evidence="4 6" id="KW-1133">Transmembrane helix</keyword>
<dbReference type="VEuPathDB" id="VectorBase:PHUM222110"/>